<keyword evidence="2" id="KW-0812">Transmembrane</keyword>
<evidence type="ECO:0000256" key="2">
    <source>
        <dbReference type="SAM" id="Phobius"/>
    </source>
</evidence>
<evidence type="ECO:0000313" key="3">
    <source>
        <dbReference type="EMBL" id="KAF1803366.1"/>
    </source>
</evidence>
<protein>
    <submittedName>
        <fullName evidence="3">Uncharacterized protein</fullName>
    </submittedName>
</protein>
<feature type="transmembrane region" description="Helical" evidence="2">
    <location>
        <begin position="161"/>
        <end position="188"/>
    </location>
</feature>
<dbReference type="Proteomes" id="UP000469890">
    <property type="component" value="Unassembled WGS sequence"/>
</dbReference>
<feature type="transmembrane region" description="Helical" evidence="2">
    <location>
        <begin position="85"/>
        <end position="108"/>
    </location>
</feature>
<proteinExistence type="predicted"/>
<feature type="region of interest" description="Disordered" evidence="1">
    <location>
        <begin position="345"/>
        <end position="365"/>
    </location>
</feature>
<name>A0A8H4BL60_MUCCL</name>
<dbReference type="InterPro" id="IPR040410">
    <property type="entry name" value="UPF0658_Golgi"/>
</dbReference>
<comment type="caution">
    <text evidence="3">The sequence shown here is derived from an EMBL/GenBank/DDBJ whole genome shotgun (WGS) entry which is preliminary data.</text>
</comment>
<organism evidence="3 4">
    <name type="scientific">Mucor circinelloides f. lusitanicus</name>
    <name type="common">Mucor racemosus var. lusitanicus</name>
    <dbReference type="NCBI Taxonomy" id="29924"/>
    <lineage>
        <taxon>Eukaryota</taxon>
        <taxon>Fungi</taxon>
        <taxon>Fungi incertae sedis</taxon>
        <taxon>Mucoromycota</taxon>
        <taxon>Mucoromycotina</taxon>
        <taxon>Mucoromycetes</taxon>
        <taxon>Mucorales</taxon>
        <taxon>Mucorineae</taxon>
        <taxon>Mucoraceae</taxon>
        <taxon>Mucor</taxon>
    </lineage>
</organism>
<dbReference type="GO" id="GO:0005794">
    <property type="term" value="C:Golgi apparatus"/>
    <property type="evidence" value="ECO:0007669"/>
    <property type="project" value="TreeGrafter"/>
</dbReference>
<feature type="transmembrane region" description="Helical" evidence="2">
    <location>
        <begin position="310"/>
        <end position="336"/>
    </location>
</feature>
<sequence>MATIIEENKMSAESFVDPSFEQQSSHKIFESTREQRTETRFNFWSNSPNSVFLVVLSIFEAIVVIALEAVIFAKFYHTEFSANNLGLGIPVYLMIFIFSQIFQVLIAWDAVRAQNTIQVIAFLLFNICCFVYAVFQFKQIADALDSQDSDLEQLATSLTFLINRLLIVIAVITGVCQLIYFYIGARLYQEFGWKIYKKIGADPEIRNMYRWYQIILTILKIDFFFFLGYSIQYLVLVLRSGDYEFALTIVAIPLTCLFLLLAVYSIRHESRWLMGLFFIGMFAGVAYFIFKIYRIYDPSQSEKYRFVKEFLTFFASVSLALVVLTIINALICCLNFGKGLKPHLRSNHRRSSMPQHLAERTLSLD</sequence>
<feature type="transmembrane region" description="Helical" evidence="2">
    <location>
        <begin position="243"/>
        <end position="265"/>
    </location>
</feature>
<gene>
    <name evidence="3" type="ORF">FB192DRAFT_1367778</name>
</gene>
<keyword evidence="2" id="KW-0472">Membrane</keyword>
<accession>A0A8H4BL60</accession>
<dbReference type="PANTHER" id="PTHR34391">
    <property type="entry name" value="UPF0658 GOLGI APPARATUS MEMBRANE PROTEIN C1952.10C-RELATED"/>
    <property type="match status" value="1"/>
</dbReference>
<dbReference type="EMBL" id="JAAECE010000003">
    <property type="protein sequence ID" value="KAF1803366.1"/>
    <property type="molecule type" value="Genomic_DNA"/>
</dbReference>
<feature type="transmembrane region" description="Helical" evidence="2">
    <location>
        <begin position="272"/>
        <end position="290"/>
    </location>
</feature>
<keyword evidence="2" id="KW-1133">Transmembrane helix</keyword>
<feature type="transmembrane region" description="Helical" evidence="2">
    <location>
        <begin position="209"/>
        <end position="231"/>
    </location>
</feature>
<feature type="transmembrane region" description="Helical" evidence="2">
    <location>
        <begin position="50"/>
        <end position="73"/>
    </location>
</feature>
<reference evidence="3 4" key="1">
    <citation type="submission" date="2019-09" db="EMBL/GenBank/DDBJ databases">
        <authorList>
            <consortium name="DOE Joint Genome Institute"/>
            <person name="Mondo S.J."/>
            <person name="Navarro-Mendoza M.I."/>
            <person name="Perez-Arques C."/>
            <person name="Panchal S."/>
            <person name="Nicolas F.E."/>
            <person name="Ganguly P."/>
            <person name="Pangilinan J."/>
            <person name="Grigoriev I."/>
            <person name="Heitman J."/>
            <person name="Sanya K."/>
            <person name="Garre V."/>
        </authorList>
    </citation>
    <scope>NUCLEOTIDE SEQUENCE [LARGE SCALE GENOMIC DNA]</scope>
    <source>
        <strain evidence="3 4">MU402</strain>
    </source>
</reference>
<dbReference type="PANTHER" id="PTHR34391:SF1">
    <property type="entry name" value="UPF0658 GOLGI APPARATUS MEMBRANE PROTEIN C1952.10C-RELATED"/>
    <property type="match status" value="1"/>
</dbReference>
<evidence type="ECO:0000256" key="1">
    <source>
        <dbReference type="SAM" id="MobiDB-lite"/>
    </source>
</evidence>
<dbReference type="AlphaFoldDB" id="A0A8H4BL60"/>
<evidence type="ECO:0000313" key="4">
    <source>
        <dbReference type="Proteomes" id="UP000469890"/>
    </source>
</evidence>
<feature type="transmembrane region" description="Helical" evidence="2">
    <location>
        <begin position="120"/>
        <end position="141"/>
    </location>
</feature>